<accession>X1LCK0</accession>
<protein>
    <recommendedName>
        <fullName evidence="2">Ig-like domain-containing protein</fullName>
    </recommendedName>
</protein>
<reference evidence="1" key="1">
    <citation type="journal article" date="2014" name="Front. Microbiol.">
        <title>High frequency of phylogenetically diverse reductive dehalogenase-homologous genes in deep subseafloor sedimentary metagenomes.</title>
        <authorList>
            <person name="Kawai M."/>
            <person name="Futagami T."/>
            <person name="Toyoda A."/>
            <person name="Takaki Y."/>
            <person name="Nishi S."/>
            <person name="Hori S."/>
            <person name="Arai W."/>
            <person name="Tsubouchi T."/>
            <person name="Morono Y."/>
            <person name="Uchiyama I."/>
            <person name="Ito T."/>
            <person name="Fujiyama A."/>
            <person name="Inagaki F."/>
            <person name="Takami H."/>
        </authorList>
    </citation>
    <scope>NUCLEOTIDE SEQUENCE</scope>
    <source>
        <strain evidence="1">Expedition CK06-06</strain>
    </source>
</reference>
<comment type="caution">
    <text evidence="1">The sequence shown here is derived from an EMBL/GenBank/DDBJ whole genome shotgun (WGS) entry which is preliminary data.</text>
</comment>
<dbReference type="InterPro" id="IPR013783">
    <property type="entry name" value="Ig-like_fold"/>
</dbReference>
<gene>
    <name evidence="1" type="ORF">S06H3_13884</name>
</gene>
<organism evidence="1">
    <name type="scientific">marine sediment metagenome</name>
    <dbReference type="NCBI Taxonomy" id="412755"/>
    <lineage>
        <taxon>unclassified sequences</taxon>
        <taxon>metagenomes</taxon>
        <taxon>ecological metagenomes</taxon>
    </lineage>
</organism>
<dbReference type="AlphaFoldDB" id="X1LCK0"/>
<proteinExistence type="predicted"/>
<dbReference type="Gene3D" id="2.60.40.10">
    <property type="entry name" value="Immunoglobulins"/>
    <property type="match status" value="1"/>
</dbReference>
<evidence type="ECO:0000313" key="1">
    <source>
        <dbReference type="EMBL" id="GAI16843.1"/>
    </source>
</evidence>
<dbReference type="EMBL" id="BARV01006778">
    <property type="protein sequence ID" value="GAI16843.1"/>
    <property type="molecule type" value="Genomic_DNA"/>
</dbReference>
<name>X1LCK0_9ZZZZ</name>
<sequence length="232" mass="25922">YKLVLQSEDGDKSPLIREIAVASTVPNLAPKVESVTVARVSTASKKGFFKISYKTKDDNGDKLIYKIDFRKLDRTNWIELKDELDAASFEWDAKTVEDGRYEVRVTASDERNNTTSTKLTGSRISDPVVVDNTGPVVKNITTSALKDNGQYRVFEIKVQDELSAIGKLEYTIDSNADWIGTVPDDLVYDTTDENFTIKIDVKKDLPKGDHVLTIKVSDAVGNTTYKTFEVNI</sequence>
<feature type="non-terminal residue" evidence="1">
    <location>
        <position position="1"/>
    </location>
</feature>
<evidence type="ECO:0008006" key="2">
    <source>
        <dbReference type="Google" id="ProtNLM"/>
    </source>
</evidence>